<comment type="caution">
    <text evidence="2">The sequence shown here is derived from an EMBL/GenBank/DDBJ whole genome shotgun (WGS) entry which is preliminary data.</text>
</comment>
<feature type="compositionally biased region" description="Basic residues" evidence="1">
    <location>
        <begin position="363"/>
        <end position="379"/>
    </location>
</feature>
<accession>A0AAW0V5S3</accession>
<dbReference type="Proteomes" id="UP001487740">
    <property type="component" value="Unassembled WGS sequence"/>
</dbReference>
<reference evidence="2 3" key="1">
    <citation type="submission" date="2023-03" db="EMBL/GenBank/DDBJ databases">
        <title>High-quality genome of Scylla paramamosain provides insights in environmental adaptation.</title>
        <authorList>
            <person name="Zhang L."/>
        </authorList>
    </citation>
    <scope>NUCLEOTIDE SEQUENCE [LARGE SCALE GENOMIC DNA]</scope>
    <source>
        <strain evidence="2">LZ_2023a</strain>
        <tissue evidence="2">Muscle</tissue>
    </source>
</reference>
<proteinExistence type="predicted"/>
<organism evidence="2 3">
    <name type="scientific">Scylla paramamosain</name>
    <name type="common">Mud crab</name>
    <dbReference type="NCBI Taxonomy" id="85552"/>
    <lineage>
        <taxon>Eukaryota</taxon>
        <taxon>Metazoa</taxon>
        <taxon>Ecdysozoa</taxon>
        <taxon>Arthropoda</taxon>
        <taxon>Crustacea</taxon>
        <taxon>Multicrustacea</taxon>
        <taxon>Malacostraca</taxon>
        <taxon>Eumalacostraca</taxon>
        <taxon>Eucarida</taxon>
        <taxon>Decapoda</taxon>
        <taxon>Pleocyemata</taxon>
        <taxon>Brachyura</taxon>
        <taxon>Eubrachyura</taxon>
        <taxon>Portunoidea</taxon>
        <taxon>Portunidae</taxon>
        <taxon>Portuninae</taxon>
        <taxon>Scylla</taxon>
    </lineage>
</organism>
<gene>
    <name evidence="2" type="ORF">O3P69_002238</name>
</gene>
<dbReference type="AlphaFoldDB" id="A0AAW0V5S3"/>
<evidence type="ECO:0000256" key="1">
    <source>
        <dbReference type="SAM" id="MobiDB-lite"/>
    </source>
</evidence>
<keyword evidence="3" id="KW-1185">Reference proteome</keyword>
<feature type="compositionally biased region" description="Gly residues" evidence="1">
    <location>
        <begin position="337"/>
        <end position="355"/>
    </location>
</feature>
<dbReference type="EMBL" id="JARAKH010000001">
    <property type="protein sequence ID" value="KAK8407545.1"/>
    <property type="molecule type" value="Genomic_DNA"/>
</dbReference>
<protein>
    <submittedName>
        <fullName evidence="2">Uncharacterized protein</fullName>
    </submittedName>
</protein>
<name>A0AAW0V5S3_SCYPA</name>
<sequence length="640" mass="72390">MLLIRSVIDIDTSGEGEYYMAEFNQAFSNMKWAKLDLDYLWKSLYMSSINKPSPEMDEATAAKAMVSEENKLSFEGEENFKKLCSRPKTELQIFLYGGNEEHTFECRQCVEKSEREFEINKSRISKELFLIKKKELEISTPSITSVPIGRESMTPEEVYRYKSDTDKLCRDMFDVILEVETEAADAHPPSSSSSLSSFNTDNSKYCDFYENIIKVQEDLRSCLLPLQGQEDSYTLKGNSNIANNDSMSKHVARAVETIVEGCKVEDITSKESENIGRFIPFLKSLSIVTATWNSSGGGGGELNTLEYNTDNLNEVFAKNGRYYNPSRRQSSNRERSGGAGAGGDGARSDASGGGVNHSTLARERKHKSCQRNKQYHKNNTKNFNGRTEDIYDHNNKEDTSGTMSSYIAASNSMDGSSFIREMDVKIRKDTDFTENDTIIANDNIRKRARTLMHQEKIKESIFQTMDSMSEGLRIVCPFNSHDDPSLLGLSKTAADRVIDTVRGAIVVREAADDEVHVFKTPLFDIVSAEGKRKYDFMIKVDVKKTSKPKKKKYNNDEDSPVEDRYFPELPNDAIRTINSDTHGDIVAFRKYEDGAYCQRFIGFGDRPLGNSILFRQRLHGDKILDPDLVAHFFGSNLIRT</sequence>
<evidence type="ECO:0000313" key="3">
    <source>
        <dbReference type="Proteomes" id="UP001487740"/>
    </source>
</evidence>
<feature type="region of interest" description="Disordered" evidence="1">
    <location>
        <begin position="321"/>
        <end position="402"/>
    </location>
</feature>
<evidence type="ECO:0000313" key="2">
    <source>
        <dbReference type="EMBL" id="KAK8407545.1"/>
    </source>
</evidence>
<feature type="compositionally biased region" description="Basic and acidic residues" evidence="1">
    <location>
        <begin position="386"/>
        <end position="399"/>
    </location>
</feature>